<dbReference type="InterPro" id="IPR002656">
    <property type="entry name" value="Acyl_transf_3_dom"/>
</dbReference>
<keyword evidence="3" id="KW-0808">Transferase</keyword>
<feature type="transmembrane region" description="Helical" evidence="1">
    <location>
        <begin position="45"/>
        <end position="64"/>
    </location>
</feature>
<accession>A0A3M7L8F5</accession>
<reference evidence="3 4" key="1">
    <citation type="submission" date="2018-08" db="EMBL/GenBank/DDBJ databases">
        <title>Chryseobacterium nematophagum: a novel matrix digesting pathogen of nematodes.</title>
        <authorList>
            <person name="Page A."/>
            <person name="Roberts M."/>
            <person name="Felix M.-A."/>
            <person name="Weir W."/>
        </authorList>
    </citation>
    <scope>NUCLEOTIDE SEQUENCE [LARGE SCALE GENOMIC DNA]</scope>
    <source>
        <strain evidence="3 4">JUb275</strain>
    </source>
</reference>
<evidence type="ECO:0000313" key="3">
    <source>
        <dbReference type="EMBL" id="RMZ59038.1"/>
    </source>
</evidence>
<keyword evidence="4" id="KW-1185">Reference proteome</keyword>
<dbReference type="Pfam" id="PF01757">
    <property type="entry name" value="Acyl_transf_3"/>
    <property type="match status" value="1"/>
</dbReference>
<feature type="transmembrane region" description="Helical" evidence="1">
    <location>
        <begin position="7"/>
        <end position="25"/>
    </location>
</feature>
<dbReference type="EMBL" id="QWIV01000014">
    <property type="protein sequence ID" value="RMZ59038.1"/>
    <property type="molecule type" value="Genomic_DNA"/>
</dbReference>
<name>A0A3M7L8F5_9FLAO</name>
<dbReference type="AlphaFoldDB" id="A0A3M7L8F5"/>
<dbReference type="Proteomes" id="UP000267524">
    <property type="component" value="Unassembled WGS sequence"/>
</dbReference>
<evidence type="ECO:0000313" key="4">
    <source>
        <dbReference type="Proteomes" id="UP000267524"/>
    </source>
</evidence>
<evidence type="ECO:0000256" key="1">
    <source>
        <dbReference type="SAM" id="Phobius"/>
    </source>
</evidence>
<proteinExistence type="predicted"/>
<feature type="transmembrane region" description="Helical" evidence="1">
    <location>
        <begin position="85"/>
        <end position="104"/>
    </location>
</feature>
<protein>
    <submittedName>
        <fullName evidence="3">Acyltransferase</fullName>
    </submittedName>
</protein>
<keyword evidence="1" id="KW-0812">Transmembrane</keyword>
<organism evidence="3 4">
    <name type="scientific">Chryseobacterium nematophagum</name>
    <dbReference type="NCBI Taxonomy" id="2305228"/>
    <lineage>
        <taxon>Bacteria</taxon>
        <taxon>Pseudomonadati</taxon>
        <taxon>Bacteroidota</taxon>
        <taxon>Flavobacteriia</taxon>
        <taxon>Flavobacteriales</taxon>
        <taxon>Weeksellaceae</taxon>
        <taxon>Chryseobacterium group</taxon>
        <taxon>Chryseobacterium</taxon>
    </lineage>
</organism>
<keyword evidence="1" id="KW-1133">Transmembrane helix</keyword>
<keyword evidence="1" id="KW-0472">Membrane</keyword>
<dbReference type="GO" id="GO:0016747">
    <property type="term" value="F:acyltransferase activity, transferring groups other than amino-acyl groups"/>
    <property type="evidence" value="ECO:0007669"/>
    <property type="project" value="InterPro"/>
</dbReference>
<gene>
    <name evidence="3" type="ORF">D1632_15875</name>
</gene>
<feature type="transmembrane region" description="Helical" evidence="1">
    <location>
        <begin position="134"/>
        <end position="155"/>
    </location>
</feature>
<feature type="domain" description="Acyltransferase 3" evidence="2">
    <location>
        <begin position="6"/>
        <end position="160"/>
    </location>
</feature>
<keyword evidence="3" id="KW-0012">Acyltransferase</keyword>
<comment type="caution">
    <text evidence="3">The sequence shown here is derived from an EMBL/GenBank/DDBJ whole genome shotgun (WGS) entry which is preliminary data.</text>
</comment>
<sequence length="179" mass="21596">MKKEIQALTGLRAISALWVVFHHYFGSIQPQNIFLKAIGNIMSNGYLAVDFFFILSSMVLCYSYEKYFTKEITWKHYKEFIIKRFIRIYPMLLFVILISFLFLFRDHWRYFPFYISLIFTFLSEKHRIITSLGITWSLSCELISYFVFPFLFIYFQKAKVSSEINNSSSHRFIFICIFF</sequence>
<dbReference type="PANTHER" id="PTHR23028">
    <property type="entry name" value="ACETYLTRANSFERASE"/>
    <property type="match status" value="1"/>
</dbReference>
<dbReference type="InterPro" id="IPR050879">
    <property type="entry name" value="Acyltransferase_3"/>
</dbReference>
<evidence type="ECO:0000259" key="2">
    <source>
        <dbReference type="Pfam" id="PF01757"/>
    </source>
</evidence>
<dbReference type="RefSeq" id="WP_122548185.1">
    <property type="nucleotide sequence ID" value="NZ_QWIV01000014.1"/>
</dbReference>
<dbReference type="PANTHER" id="PTHR23028:SF134">
    <property type="entry name" value="PUTATIVE (AFU_ORTHOLOGUE AFUA_4G08520)-RELATED"/>
    <property type="match status" value="1"/>
</dbReference>